<dbReference type="OrthoDB" id="4406925at2"/>
<accession>A0A2N6VP52</accession>
<sequence>MPPNINKKNYRLADMSLSPDDAVPYPDPDETAEVIEDRIDMAEFGTVLHVREWRGSDDTVEQFALMLNVSPEHEAYNRCRQLKGGMANFEQVRRTDTWHSTIHSHQYFIDCDECDWQLHTKLVGGIHKDESRRVVHGTFQKHYYEMLYPFVYLERWEAGKQ</sequence>
<dbReference type="Proteomes" id="UP000809290">
    <property type="component" value="Unassembled WGS sequence"/>
</dbReference>
<evidence type="ECO:0000313" key="2">
    <source>
        <dbReference type="EMBL" id="PMD05793.1"/>
    </source>
</evidence>
<protein>
    <submittedName>
        <fullName evidence="2">Uncharacterized protein</fullName>
    </submittedName>
</protein>
<evidence type="ECO:0000313" key="4">
    <source>
        <dbReference type="Proteomes" id="UP000809290"/>
    </source>
</evidence>
<dbReference type="EMBL" id="PNHK01000002">
    <property type="protein sequence ID" value="PMD05793.1"/>
    <property type="molecule type" value="Genomic_DNA"/>
</dbReference>
<reference evidence="1 4" key="2">
    <citation type="submission" date="2021-01" db="EMBL/GenBank/DDBJ databases">
        <title>Sequencing the genomes of 1000 actinobacteria strains.</title>
        <authorList>
            <person name="Klenk H.-P."/>
        </authorList>
    </citation>
    <scope>NUCLEOTIDE SEQUENCE [LARGE SCALE GENOMIC DNA]</scope>
    <source>
        <strain evidence="1 4">DSM 13657</strain>
    </source>
</reference>
<dbReference type="EMBL" id="JAFBCP010000001">
    <property type="protein sequence ID" value="MBM7817150.1"/>
    <property type="molecule type" value="Genomic_DNA"/>
</dbReference>
<keyword evidence="4" id="KW-1185">Reference proteome</keyword>
<proteinExistence type="predicted"/>
<gene>
    <name evidence="2" type="ORF">CJ199_07290</name>
    <name evidence="1" type="ORF">JOE56_001844</name>
</gene>
<name>A0A2N6VP52_9MICO</name>
<evidence type="ECO:0000313" key="3">
    <source>
        <dbReference type="Proteomes" id="UP000235598"/>
    </source>
</evidence>
<evidence type="ECO:0000313" key="1">
    <source>
        <dbReference type="EMBL" id="MBM7817150.1"/>
    </source>
</evidence>
<reference evidence="2 3" key="1">
    <citation type="submission" date="2017-09" db="EMBL/GenBank/DDBJ databases">
        <title>Bacterial strain isolated from the female urinary microbiota.</title>
        <authorList>
            <person name="Thomas-White K."/>
            <person name="Kumar N."/>
            <person name="Forster S."/>
            <person name="Putonti C."/>
            <person name="Lawley T."/>
            <person name="Wolfe A.J."/>
        </authorList>
    </citation>
    <scope>NUCLEOTIDE SEQUENCE [LARGE SCALE GENOMIC DNA]</scope>
    <source>
        <strain evidence="2 3">UMB1301</strain>
    </source>
</reference>
<dbReference type="Proteomes" id="UP000235598">
    <property type="component" value="Unassembled WGS sequence"/>
</dbReference>
<dbReference type="RefSeq" id="WP_102238809.1">
    <property type="nucleotide sequence ID" value="NZ_BAAAIM010000004.1"/>
</dbReference>
<organism evidence="2 3">
    <name type="scientific">Brevibacterium paucivorans</name>
    <dbReference type="NCBI Taxonomy" id="170994"/>
    <lineage>
        <taxon>Bacteria</taxon>
        <taxon>Bacillati</taxon>
        <taxon>Actinomycetota</taxon>
        <taxon>Actinomycetes</taxon>
        <taxon>Micrococcales</taxon>
        <taxon>Brevibacteriaceae</taxon>
        <taxon>Brevibacterium</taxon>
    </lineage>
</organism>
<comment type="caution">
    <text evidence="2">The sequence shown here is derived from an EMBL/GenBank/DDBJ whole genome shotgun (WGS) entry which is preliminary data.</text>
</comment>
<dbReference type="AlphaFoldDB" id="A0A2N6VP52"/>